<evidence type="ECO:0000313" key="2">
    <source>
        <dbReference type="EMBL" id="NYD69829.1"/>
    </source>
</evidence>
<keyword evidence="3" id="KW-1185">Reference proteome</keyword>
<organism evidence="2 3">
    <name type="scientific">Herbiconiux flava</name>
    <dbReference type="NCBI Taxonomy" id="881268"/>
    <lineage>
        <taxon>Bacteria</taxon>
        <taxon>Bacillati</taxon>
        <taxon>Actinomycetota</taxon>
        <taxon>Actinomycetes</taxon>
        <taxon>Micrococcales</taxon>
        <taxon>Microbacteriaceae</taxon>
        <taxon>Herbiconiux</taxon>
    </lineage>
</organism>
<dbReference type="PANTHER" id="PTHR43194">
    <property type="entry name" value="HYDROLASE ALPHA/BETA FOLD FAMILY"/>
    <property type="match status" value="1"/>
</dbReference>
<dbReference type="RefSeq" id="WP_179547084.1">
    <property type="nucleotide sequence ID" value="NZ_BSEW01000001.1"/>
</dbReference>
<name>A0A852SM24_9MICO</name>
<dbReference type="Pfam" id="PF12697">
    <property type="entry name" value="Abhydrolase_6"/>
    <property type="match status" value="1"/>
</dbReference>
<gene>
    <name evidence="2" type="ORF">BJ984_000987</name>
</gene>
<dbReference type="InterPro" id="IPR000073">
    <property type="entry name" value="AB_hydrolase_1"/>
</dbReference>
<dbReference type="GO" id="GO:0003824">
    <property type="term" value="F:catalytic activity"/>
    <property type="evidence" value="ECO:0007669"/>
    <property type="project" value="UniProtKB-ARBA"/>
</dbReference>
<comment type="caution">
    <text evidence="2">The sequence shown here is derived from an EMBL/GenBank/DDBJ whole genome shotgun (WGS) entry which is preliminary data.</text>
</comment>
<dbReference type="AlphaFoldDB" id="A0A852SM24"/>
<accession>A0A852SM24</accession>
<evidence type="ECO:0000259" key="1">
    <source>
        <dbReference type="Pfam" id="PF12697"/>
    </source>
</evidence>
<dbReference type="EMBL" id="JACCBM010000001">
    <property type="protein sequence ID" value="NYD69829.1"/>
    <property type="molecule type" value="Genomic_DNA"/>
</dbReference>
<dbReference type="Gene3D" id="3.40.50.1820">
    <property type="entry name" value="alpha/beta hydrolase"/>
    <property type="match status" value="1"/>
</dbReference>
<dbReference type="InterPro" id="IPR050228">
    <property type="entry name" value="Carboxylesterase_BioH"/>
</dbReference>
<dbReference type="PANTHER" id="PTHR43194:SF2">
    <property type="entry name" value="PEROXISOMAL MEMBRANE PROTEIN LPX1"/>
    <property type="match status" value="1"/>
</dbReference>
<sequence length="284" mass="29549">MTEYLTLDEGAIAYDLSGTGPLVVLAHGMGDSRHSYRFVVPALVAAGYRVANVDLRGCGESSTGWAGYSRTDIAGDLVALVRHLGGPAVIVGQSISGGAATIAAATAPELIVGLAELAPFTRAQSVDLGGLLRNRNHRAGTVQLAKVMMTGSLKAWLAYLELAIPTKPADWAAERARIETSLGQPERMAVLKAMTKTTPADAGAQLANVRCRVLVIEGGADPDWARPEEEGQRILADLPTGLGELAVIDGAGHYPHTETPDAVVALLLPFLAATLSPATLGDRA</sequence>
<reference evidence="2 3" key="1">
    <citation type="submission" date="2020-07" db="EMBL/GenBank/DDBJ databases">
        <title>Sequencing the genomes of 1000 actinobacteria strains.</title>
        <authorList>
            <person name="Klenk H.-P."/>
        </authorList>
    </citation>
    <scope>NUCLEOTIDE SEQUENCE [LARGE SCALE GENOMIC DNA]</scope>
    <source>
        <strain evidence="2 3">DSM 26474</strain>
    </source>
</reference>
<proteinExistence type="predicted"/>
<dbReference type="SUPFAM" id="SSF53474">
    <property type="entry name" value="alpha/beta-Hydrolases"/>
    <property type="match status" value="1"/>
</dbReference>
<dbReference type="Proteomes" id="UP000549913">
    <property type="component" value="Unassembled WGS sequence"/>
</dbReference>
<feature type="domain" description="AB hydrolase-1" evidence="1">
    <location>
        <begin position="23"/>
        <end position="265"/>
    </location>
</feature>
<dbReference type="InterPro" id="IPR029058">
    <property type="entry name" value="AB_hydrolase_fold"/>
</dbReference>
<protein>
    <submittedName>
        <fullName evidence="2">Pimeloyl-ACP methyl ester carboxylesterase</fullName>
    </submittedName>
</protein>
<evidence type="ECO:0000313" key="3">
    <source>
        <dbReference type="Proteomes" id="UP000549913"/>
    </source>
</evidence>